<name>A0A1G8CJU2_9NOCA</name>
<proteinExistence type="predicted"/>
<dbReference type="InterPro" id="IPR026881">
    <property type="entry name" value="WYL_dom"/>
</dbReference>
<evidence type="ECO:0000313" key="4">
    <source>
        <dbReference type="Proteomes" id="UP000183263"/>
    </source>
</evidence>
<dbReference type="PANTHER" id="PTHR34580:SF1">
    <property type="entry name" value="PROTEIN PAFC"/>
    <property type="match status" value="1"/>
</dbReference>
<protein>
    <submittedName>
        <fullName evidence="3">HTH domain-containing protein</fullName>
    </submittedName>
</protein>
<evidence type="ECO:0000259" key="2">
    <source>
        <dbReference type="Pfam" id="PF13280"/>
    </source>
</evidence>
<dbReference type="OrthoDB" id="3171994at2"/>
<gene>
    <name evidence="3" type="ORF">SAMN05444695_10244</name>
</gene>
<dbReference type="Proteomes" id="UP000183263">
    <property type="component" value="Unassembled WGS sequence"/>
</dbReference>
<feature type="domain" description="WYL" evidence="2">
    <location>
        <begin position="142"/>
        <end position="206"/>
    </location>
</feature>
<dbReference type="PROSITE" id="PS52050">
    <property type="entry name" value="WYL"/>
    <property type="match status" value="1"/>
</dbReference>
<feature type="domain" description="Helix-turn-helix type 11" evidence="1">
    <location>
        <begin position="6"/>
        <end position="62"/>
    </location>
</feature>
<dbReference type="Pfam" id="PF13280">
    <property type="entry name" value="WYL"/>
    <property type="match status" value="1"/>
</dbReference>
<keyword evidence="4" id="KW-1185">Reference proteome</keyword>
<dbReference type="RefSeq" id="WP_072739944.1">
    <property type="nucleotide sequence ID" value="NZ_CP048813.1"/>
</dbReference>
<evidence type="ECO:0000259" key="1">
    <source>
        <dbReference type="Pfam" id="PF08279"/>
    </source>
</evidence>
<dbReference type="Gene3D" id="1.10.10.10">
    <property type="entry name" value="Winged helix-like DNA-binding domain superfamily/Winged helix DNA-binding domain"/>
    <property type="match status" value="1"/>
</dbReference>
<dbReference type="InterPro" id="IPR036390">
    <property type="entry name" value="WH_DNA-bd_sf"/>
</dbReference>
<dbReference type="AlphaFoldDB" id="A0A1G8CJU2"/>
<dbReference type="InterPro" id="IPR051534">
    <property type="entry name" value="CBASS_pafABC_assoc_protein"/>
</dbReference>
<organism evidence="3 4">
    <name type="scientific">Rhodococcus triatomae</name>
    <dbReference type="NCBI Taxonomy" id="300028"/>
    <lineage>
        <taxon>Bacteria</taxon>
        <taxon>Bacillati</taxon>
        <taxon>Actinomycetota</taxon>
        <taxon>Actinomycetes</taxon>
        <taxon>Mycobacteriales</taxon>
        <taxon>Nocardiaceae</taxon>
        <taxon>Rhodococcus</taxon>
    </lineage>
</organism>
<accession>A0A1G8CJU2</accession>
<dbReference type="Pfam" id="PF08279">
    <property type="entry name" value="HTH_11"/>
    <property type="match status" value="1"/>
</dbReference>
<dbReference type="InterPro" id="IPR013196">
    <property type="entry name" value="HTH_11"/>
</dbReference>
<reference evidence="3 4" key="1">
    <citation type="submission" date="2016-10" db="EMBL/GenBank/DDBJ databases">
        <authorList>
            <person name="de Groot N.N."/>
        </authorList>
    </citation>
    <scope>NUCLEOTIDE SEQUENCE [LARGE SCALE GENOMIC DNA]</scope>
    <source>
        <strain evidence="3 4">DSM 44892</strain>
    </source>
</reference>
<dbReference type="InterPro" id="IPR036388">
    <property type="entry name" value="WH-like_DNA-bd_sf"/>
</dbReference>
<evidence type="ECO:0000313" key="3">
    <source>
        <dbReference type="EMBL" id="SDH45684.1"/>
    </source>
</evidence>
<dbReference type="SUPFAM" id="SSF46785">
    <property type="entry name" value="Winged helix' DNA-binding domain"/>
    <property type="match status" value="1"/>
</dbReference>
<sequence length="234" mass="25229">MDRASRLHALTEELRRAGDRGRTAGQLATRLEVTTRTVKRDIATLQAAGVPVWARSGPGGGYGISGRPTLPPVNFTPAQAVAVASALQAAGDTAPFAADGRAALAKLLDVMDPGSRAEVEALGARVWIRGDRPVEAGATVRRVVEEGLRRNLAISLHYRDGEGNDSERVVEPHLLVHTSGSWFLVAWCRTRGAVRWFRLDRIATATTTRDRFEPRAEDTFGVPPPDARRIGVGP</sequence>
<dbReference type="EMBL" id="FNDN01000002">
    <property type="protein sequence ID" value="SDH45684.1"/>
    <property type="molecule type" value="Genomic_DNA"/>
</dbReference>
<dbReference type="PANTHER" id="PTHR34580">
    <property type="match status" value="1"/>
</dbReference>